<evidence type="ECO:0000256" key="1">
    <source>
        <dbReference type="ARBA" id="ARBA00004585"/>
    </source>
</evidence>
<sequence length="327" mass="37819">MAESAAHFTATLEAKPSIFEVIAQSSLNSTLHPALQKVAMVLASINPKRFNWLSEYYEEVFFVLNGIIQHHYLRTKNASFSEYFYGLQRISCNSDTKLSDYHKKVSLVFLIVLPYLKRKLEEKIQIYRIENAEGSIQTNVKGVCKRAILVSHSFFEIFLNSWTLIQYLRYMSDQSEFQLPFLQILKLKLVYSNELQDDSGFWSALFRGQLSFSELSKGFIQNTALSFLELSAFFIQFLQVWNQERPNYNFSALPVVPPPPPDNKAENYKGRCPICLQNWKIPTVLPVSGYVFCFPCIIRHLREHQCCPVTNLPAKPLDVIRLYDNAE</sequence>
<evidence type="ECO:0000256" key="7">
    <source>
        <dbReference type="ARBA" id="ARBA00022723"/>
    </source>
</evidence>
<keyword evidence="13 15" id="KW-0576">Peroxisome</keyword>
<dbReference type="Proteomes" id="UP000801492">
    <property type="component" value="Unassembled WGS sequence"/>
</dbReference>
<dbReference type="GO" id="GO:0004842">
    <property type="term" value="F:ubiquitin-protein transferase activity"/>
    <property type="evidence" value="ECO:0007669"/>
    <property type="project" value="TreeGrafter"/>
</dbReference>
<dbReference type="OrthoDB" id="107372at2759"/>
<dbReference type="InterPro" id="IPR017375">
    <property type="entry name" value="PEX12"/>
</dbReference>
<dbReference type="InterPro" id="IPR006845">
    <property type="entry name" value="Pex_N"/>
</dbReference>
<evidence type="ECO:0000313" key="17">
    <source>
        <dbReference type="EMBL" id="KAF2904853.1"/>
    </source>
</evidence>
<comment type="subcellular location">
    <subcellularLocation>
        <location evidence="1">Peroxisome membrane</location>
        <topology evidence="1">Multi-pass membrane protein</topology>
    </subcellularLocation>
</comment>
<dbReference type="AlphaFoldDB" id="A0A8K0DEV4"/>
<keyword evidence="9" id="KW-0862">Zinc</keyword>
<dbReference type="EMBL" id="VTPC01000663">
    <property type="protein sequence ID" value="KAF2904853.1"/>
    <property type="molecule type" value="Genomic_DNA"/>
</dbReference>
<evidence type="ECO:0000256" key="3">
    <source>
        <dbReference type="ARBA" id="ARBA00008704"/>
    </source>
</evidence>
<organism evidence="17 18">
    <name type="scientific">Ignelater luminosus</name>
    <name type="common">Cucubano</name>
    <name type="synonym">Pyrophorus luminosus</name>
    <dbReference type="NCBI Taxonomy" id="2038154"/>
    <lineage>
        <taxon>Eukaryota</taxon>
        <taxon>Metazoa</taxon>
        <taxon>Ecdysozoa</taxon>
        <taxon>Arthropoda</taxon>
        <taxon>Hexapoda</taxon>
        <taxon>Insecta</taxon>
        <taxon>Pterygota</taxon>
        <taxon>Neoptera</taxon>
        <taxon>Endopterygota</taxon>
        <taxon>Coleoptera</taxon>
        <taxon>Polyphaga</taxon>
        <taxon>Elateriformia</taxon>
        <taxon>Elateroidea</taxon>
        <taxon>Elateridae</taxon>
        <taxon>Agrypninae</taxon>
        <taxon>Pyrophorini</taxon>
        <taxon>Ignelater</taxon>
    </lineage>
</organism>
<protein>
    <recommendedName>
        <fullName evidence="4 15">Peroxisome assembly protein 12</fullName>
    </recommendedName>
    <alternativeName>
        <fullName evidence="14 15">Peroxin-12</fullName>
    </alternativeName>
</protein>
<evidence type="ECO:0000256" key="4">
    <source>
        <dbReference type="ARBA" id="ARBA00018980"/>
    </source>
</evidence>
<keyword evidence="11" id="KW-1133">Transmembrane helix</keyword>
<keyword evidence="10" id="KW-0653">Protein transport</keyword>
<comment type="function">
    <text evidence="15">Component of a retrotranslocation channel required for peroxisome organization by mediating export of the PEX5 receptor from peroxisomes to the cytosol, thereby promoting PEX5 recycling.</text>
</comment>
<evidence type="ECO:0000256" key="11">
    <source>
        <dbReference type="ARBA" id="ARBA00022989"/>
    </source>
</evidence>
<evidence type="ECO:0000313" key="18">
    <source>
        <dbReference type="Proteomes" id="UP000801492"/>
    </source>
</evidence>
<name>A0A8K0DEV4_IGNLU</name>
<evidence type="ECO:0000256" key="9">
    <source>
        <dbReference type="ARBA" id="ARBA00022833"/>
    </source>
</evidence>
<keyword evidence="12 15" id="KW-0472">Membrane</keyword>
<keyword evidence="5" id="KW-0813">Transport</keyword>
<dbReference type="GO" id="GO:0005778">
    <property type="term" value="C:peroxisomal membrane"/>
    <property type="evidence" value="ECO:0007669"/>
    <property type="project" value="UniProtKB-SubCell"/>
</dbReference>
<evidence type="ECO:0000256" key="6">
    <source>
        <dbReference type="ARBA" id="ARBA00022692"/>
    </source>
</evidence>
<keyword evidence="7" id="KW-0479">Metal-binding</keyword>
<feature type="domain" description="Pex N-terminal" evidence="16">
    <location>
        <begin position="25"/>
        <end position="243"/>
    </location>
</feature>
<comment type="similarity">
    <text evidence="3 15">Belongs to the pex2/pex10/pex12 family.</text>
</comment>
<evidence type="ECO:0000256" key="13">
    <source>
        <dbReference type="ARBA" id="ARBA00023140"/>
    </source>
</evidence>
<keyword evidence="6" id="KW-0812">Transmembrane</keyword>
<evidence type="ECO:0000256" key="8">
    <source>
        <dbReference type="ARBA" id="ARBA00022771"/>
    </source>
</evidence>
<dbReference type="GO" id="GO:0008270">
    <property type="term" value="F:zinc ion binding"/>
    <property type="evidence" value="ECO:0007669"/>
    <property type="project" value="UniProtKB-KW"/>
</dbReference>
<evidence type="ECO:0000259" key="16">
    <source>
        <dbReference type="Pfam" id="PF04757"/>
    </source>
</evidence>
<accession>A0A8K0DEV4</accession>
<reference evidence="17" key="1">
    <citation type="submission" date="2019-08" db="EMBL/GenBank/DDBJ databases">
        <title>The genome of the North American firefly Photinus pyralis.</title>
        <authorList>
            <consortium name="Photinus pyralis genome working group"/>
            <person name="Fallon T.R."/>
            <person name="Sander Lower S.E."/>
            <person name="Weng J.-K."/>
        </authorList>
    </citation>
    <scope>NUCLEOTIDE SEQUENCE</scope>
    <source>
        <strain evidence="17">TRF0915ILg1</strain>
        <tissue evidence="17">Whole body</tissue>
    </source>
</reference>
<dbReference type="FunFam" id="3.30.40.10:FF:000634">
    <property type="entry name" value="Peroxisome assembly protein 12"/>
    <property type="match status" value="1"/>
</dbReference>
<keyword evidence="18" id="KW-1185">Reference proteome</keyword>
<keyword evidence="8" id="KW-0863">Zinc-finger</keyword>
<dbReference type="SUPFAM" id="SSF57850">
    <property type="entry name" value="RING/U-box"/>
    <property type="match status" value="1"/>
</dbReference>
<evidence type="ECO:0000256" key="10">
    <source>
        <dbReference type="ARBA" id="ARBA00022927"/>
    </source>
</evidence>
<dbReference type="CDD" id="cd16451">
    <property type="entry name" value="mRING_PEX12"/>
    <property type="match status" value="1"/>
</dbReference>
<dbReference type="InterPro" id="IPR013083">
    <property type="entry name" value="Znf_RING/FYVE/PHD"/>
</dbReference>
<comment type="caution">
    <text evidence="17">The sequence shown here is derived from an EMBL/GenBank/DDBJ whole genome shotgun (WGS) entry which is preliminary data.</text>
</comment>
<dbReference type="Pfam" id="PF04757">
    <property type="entry name" value="Pex2_Pex12"/>
    <property type="match status" value="1"/>
</dbReference>
<dbReference type="GO" id="GO:0016558">
    <property type="term" value="P:protein import into peroxisome matrix"/>
    <property type="evidence" value="ECO:0007669"/>
    <property type="project" value="UniProtKB-UniRule"/>
</dbReference>
<comment type="pathway">
    <text evidence="2">Protein modification; protein ubiquitination.</text>
</comment>
<dbReference type="PANTHER" id="PTHR12888">
    <property type="entry name" value="PEROXISOME ASSEMBLY PROTEIN 12 PEROXIN-12"/>
    <property type="match status" value="1"/>
</dbReference>
<evidence type="ECO:0000256" key="12">
    <source>
        <dbReference type="ARBA" id="ARBA00023136"/>
    </source>
</evidence>
<evidence type="ECO:0000256" key="15">
    <source>
        <dbReference type="PIRNR" id="PIRNR038074"/>
    </source>
</evidence>
<dbReference type="Gene3D" id="3.30.40.10">
    <property type="entry name" value="Zinc/RING finger domain, C3HC4 (zinc finger)"/>
    <property type="match status" value="1"/>
</dbReference>
<gene>
    <name evidence="17" type="ORF">ILUMI_01324</name>
</gene>
<dbReference type="PANTHER" id="PTHR12888:SF0">
    <property type="entry name" value="PEROXISOME ASSEMBLY PROTEIN 12"/>
    <property type="match status" value="1"/>
</dbReference>
<evidence type="ECO:0000256" key="5">
    <source>
        <dbReference type="ARBA" id="ARBA00022448"/>
    </source>
</evidence>
<dbReference type="GO" id="GO:0006513">
    <property type="term" value="P:protein monoubiquitination"/>
    <property type="evidence" value="ECO:0007669"/>
    <property type="project" value="TreeGrafter"/>
</dbReference>
<dbReference type="GO" id="GO:1990429">
    <property type="term" value="C:peroxisomal importomer complex"/>
    <property type="evidence" value="ECO:0007669"/>
    <property type="project" value="TreeGrafter"/>
</dbReference>
<dbReference type="PIRSF" id="PIRSF038074">
    <property type="entry name" value="Peroxisome_assembly_p12"/>
    <property type="match status" value="1"/>
</dbReference>
<evidence type="ECO:0000256" key="14">
    <source>
        <dbReference type="ARBA" id="ARBA00029692"/>
    </source>
</evidence>
<evidence type="ECO:0000256" key="2">
    <source>
        <dbReference type="ARBA" id="ARBA00004906"/>
    </source>
</evidence>
<proteinExistence type="inferred from homology"/>